<evidence type="ECO:0000256" key="1">
    <source>
        <dbReference type="ARBA" id="ARBA00022527"/>
    </source>
</evidence>
<dbReference type="InterPro" id="IPR003594">
    <property type="entry name" value="HATPase_dom"/>
</dbReference>
<gene>
    <name evidence="3" type="ORF">CLV72_103673</name>
</gene>
<proteinExistence type="predicted"/>
<keyword evidence="1" id="KW-0723">Serine/threonine-protein kinase</keyword>
<dbReference type="RefSeq" id="WP_106245296.1">
    <property type="nucleotide sequence ID" value="NZ_PVZC01000003.1"/>
</dbReference>
<dbReference type="EMBL" id="PVZC01000003">
    <property type="protein sequence ID" value="PRY00063.1"/>
    <property type="molecule type" value="Genomic_DNA"/>
</dbReference>
<dbReference type="PANTHER" id="PTHR35526:SF3">
    <property type="entry name" value="ANTI-SIGMA-F FACTOR RSBW"/>
    <property type="match status" value="1"/>
</dbReference>
<dbReference type="GO" id="GO:0004674">
    <property type="term" value="F:protein serine/threonine kinase activity"/>
    <property type="evidence" value="ECO:0007669"/>
    <property type="project" value="UniProtKB-KW"/>
</dbReference>
<organism evidence="3 4">
    <name type="scientific">Allonocardiopsis opalescens</name>
    <dbReference type="NCBI Taxonomy" id="1144618"/>
    <lineage>
        <taxon>Bacteria</taxon>
        <taxon>Bacillati</taxon>
        <taxon>Actinomycetota</taxon>
        <taxon>Actinomycetes</taxon>
        <taxon>Streptosporangiales</taxon>
        <taxon>Allonocardiopsis</taxon>
    </lineage>
</organism>
<protein>
    <submittedName>
        <fullName evidence="3">Histidine kinase-like protein</fullName>
    </submittedName>
</protein>
<accession>A0A2T0Q8F9</accession>
<dbReference type="Proteomes" id="UP000237846">
    <property type="component" value="Unassembled WGS sequence"/>
</dbReference>
<comment type="caution">
    <text evidence="3">The sequence shown here is derived from an EMBL/GenBank/DDBJ whole genome shotgun (WGS) entry which is preliminary data.</text>
</comment>
<dbReference type="SUPFAM" id="SSF55874">
    <property type="entry name" value="ATPase domain of HSP90 chaperone/DNA topoisomerase II/histidine kinase"/>
    <property type="match status" value="1"/>
</dbReference>
<evidence type="ECO:0000259" key="2">
    <source>
        <dbReference type="Pfam" id="PF13581"/>
    </source>
</evidence>
<dbReference type="CDD" id="cd16936">
    <property type="entry name" value="HATPase_RsbW-like"/>
    <property type="match status" value="1"/>
</dbReference>
<keyword evidence="3" id="KW-0418">Kinase</keyword>
<dbReference type="Pfam" id="PF13581">
    <property type="entry name" value="HATPase_c_2"/>
    <property type="match status" value="1"/>
</dbReference>
<dbReference type="PANTHER" id="PTHR35526">
    <property type="entry name" value="ANTI-SIGMA-F FACTOR RSBW-RELATED"/>
    <property type="match status" value="1"/>
</dbReference>
<dbReference type="InterPro" id="IPR036890">
    <property type="entry name" value="HATPase_C_sf"/>
</dbReference>
<keyword evidence="3" id="KW-0808">Transferase</keyword>
<evidence type="ECO:0000313" key="4">
    <source>
        <dbReference type="Proteomes" id="UP000237846"/>
    </source>
</evidence>
<sequence>MIAAQAELALRAPMVSTCELPGDLDSVHTARTWVYGELEKHAGVAAVPTDVADLAVLLASELVTNAVRHTGSCRTGGTFSVEVQRRDDRVRIAVRDEGSPDGYLPKVTHPDDDQAETGRGLRIVAGLSTSHGYHCEPTGTTVYFELVWRGYDPAFPVYRYTDIIP</sequence>
<keyword evidence="4" id="KW-1185">Reference proteome</keyword>
<feature type="domain" description="Histidine kinase/HSP90-like ATPase" evidence="2">
    <location>
        <begin position="21"/>
        <end position="144"/>
    </location>
</feature>
<evidence type="ECO:0000313" key="3">
    <source>
        <dbReference type="EMBL" id="PRY00063.1"/>
    </source>
</evidence>
<dbReference type="InterPro" id="IPR050267">
    <property type="entry name" value="Anti-sigma-factor_SerPK"/>
</dbReference>
<dbReference type="Gene3D" id="3.30.565.10">
    <property type="entry name" value="Histidine kinase-like ATPase, C-terminal domain"/>
    <property type="match status" value="1"/>
</dbReference>
<dbReference type="AlphaFoldDB" id="A0A2T0Q8F9"/>
<reference evidence="3 4" key="1">
    <citation type="submission" date="2018-03" db="EMBL/GenBank/DDBJ databases">
        <title>Genomic Encyclopedia of Archaeal and Bacterial Type Strains, Phase II (KMG-II): from individual species to whole genera.</title>
        <authorList>
            <person name="Goeker M."/>
        </authorList>
    </citation>
    <scope>NUCLEOTIDE SEQUENCE [LARGE SCALE GENOMIC DNA]</scope>
    <source>
        <strain evidence="3 4">DSM 45601</strain>
    </source>
</reference>
<name>A0A2T0Q8F9_9ACTN</name>